<name>A0A9W7DN83_AMBMO</name>
<keyword evidence="3" id="KW-1185">Reference proteome</keyword>
<dbReference type="AlphaFoldDB" id="A0A9W7DN83"/>
<sequence>MTRIEQIRQRRERAFYKNRMKGNKERQIALDKKLVEDNPQLLKMREVELRIKAEKAAKKAAKEAESDDEMDVSEDEEMESEEEEELKQKIVLKNKRKTKVKF</sequence>
<feature type="region of interest" description="Disordered" evidence="1">
    <location>
        <begin position="59"/>
        <end position="86"/>
    </location>
</feature>
<gene>
    <name evidence="2" type="ORF">Amon01_000727900</name>
</gene>
<dbReference type="Proteomes" id="UP001165063">
    <property type="component" value="Unassembled WGS sequence"/>
</dbReference>
<dbReference type="EMBL" id="BSXU01005262">
    <property type="protein sequence ID" value="GMG51956.1"/>
    <property type="molecule type" value="Genomic_DNA"/>
</dbReference>
<proteinExistence type="predicted"/>
<evidence type="ECO:0000313" key="2">
    <source>
        <dbReference type="EMBL" id="GMG51956.1"/>
    </source>
</evidence>
<evidence type="ECO:0000313" key="3">
    <source>
        <dbReference type="Proteomes" id="UP001165063"/>
    </source>
</evidence>
<accession>A0A9W7DN83</accession>
<organism evidence="2 3">
    <name type="scientific">Ambrosiozyma monospora</name>
    <name type="common">Yeast</name>
    <name type="synonym">Endomycopsis monosporus</name>
    <dbReference type="NCBI Taxonomy" id="43982"/>
    <lineage>
        <taxon>Eukaryota</taxon>
        <taxon>Fungi</taxon>
        <taxon>Dikarya</taxon>
        <taxon>Ascomycota</taxon>
        <taxon>Saccharomycotina</taxon>
        <taxon>Pichiomycetes</taxon>
        <taxon>Pichiales</taxon>
        <taxon>Pichiaceae</taxon>
        <taxon>Ambrosiozyma</taxon>
    </lineage>
</organism>
<feature type="compositionally biased region" description="Acidic residues" evidence="1">
    <location>
        <begin position="65"/>
        <end position="85"/>
    </location>
</feature>
<reference evidence="2" key="1">
    <citation type="submission" date="2023-04" db="EMBL/GenBank/DDBJ databases">
        <title>Ambrosiozyma monospora NBRC 1965.</title>
        <authorList>
            <person name="Ichikawa N."/>
            <person name="Sato H."/>
            <person name="Tonouchi N."/>
        </authorList>
    </citation>
    <scope>NUCLEOTIDE SEQUENCE</scope>
    <source>
        <strain evidence="2">NBRC 1965</strain>
    </source>
</reference>
<protein>
    <submittedName>
        <fullName evidence="2">Unnamed protein product</fullName>
    </submittedName>
</protein>
<comment type="caution">
    <text evidence="2">The sequence shown here is derived from an EMBL/GenBank/DDBJ whole genome shotgun (WGS) entry which is preliminary data.</text>
</comment>
<evidence type="ECO:0000256" key="1">
    <source>
        <dbReference type="SAM" id="MobiDB-lite"/>
    </source>
</evidence>
<dbReference type="OrthoDB" id="10262490at2759"/>